<dbReference type="RefSeq" id="WP_106931442.1">
    <property type="nucleotide sequence ID" value="NZ_PYFT01000001.1"/>
</dbReference>
<sequence>MITSEFQNYLLANLQKLPRDRVIDFAKNICERLLPYYKNFNDKYGWGDFELLKEVISTVQNRILKPTQIKELIHKVDAVTPDTEDFGDYDGSYALNASVAVLELLEYLTDYKLEHILNISTCITDTIDFELTEQDLTLTNEELINHPVLINELTRQLEVTKR</sequence>
<evidence type="ECO:0000313" key="2">
    <source>
        <dbReference type="Proteomes" id="UP000240357"/>
    </source>
</evidence>
<reference evidence="1 2" key="1">
    <citation type="submission" date="2018-03" db="EMBL/GenBank/DDBJ databases">
        <title>Adhaeribacter sp. HMF7605 Genome sequencing and assembly.</title>
        <authorList>
            <person name="Kang H."/>
            <person name="Kang J."/>
            <person name="Cha I."/>
            <person name="Kim H."/>
            <person name="Joh K."/>
        </authorList>
    </citation>
    <scope>NUCLEOTIDE SEQUENCE [LARGE SCALE GENOMIC DNA]</scope>
    <source>
        <strain evidence="1 2">HMF7605</strain>
    </source>
</reference>
<dbReference type="OrthoDB" id="9204516at2"/>
<protein>
    <recommendedName>
        <fullName evidence="3">DUF416 domain-containing protein</fullName>
    </recommendedName>
</protein>
<proteinExistence type="predicted"/>
<dbReference type="Proteomes" id="UP000240357">
    <property type="component" value="Unassembled WGS sequence"/>
</dbReference>
<dbReference type="InterPro" id="IPR007338">
    <property type="entry name" value="DUF416"/>
</dbReference>
<keyword evidence="2" id="KW-1185">Reference proteome</keyword>
<comment type="caution">
    <text evidence="1">The sequence shown here is derived from an EMBL/GenBank/DDBJ whole genome shotgun (WGS) entry which is preliminary data.</text>
</comment>
<dbReference type="Gene3D" id="1.20.1590.10">
    <property type="entry name" value="YP_001051499.1 domain like"/>
    <property type="match status" value="1"/>
</dbReference>
<accession>A0A2T2YID1</accession>
<dbReference type="Pfam" id="PF04222">
    <property type="entry name" value="DUF416"/>
    <property type="match status" value="1"/>
</dbReference>
<name>A0A2T2YID1_9BACT</name>
<dbReference type="AlphaFoldDB" id="A0A2T2YID1"/>
<evidence type="ECO:0008006" key="3">
    <source>
        <dbReference type="Google" id="ProtNLM"/>
    </source>
</evidence>
<dbReference type="InterPro" id="IPR023381">
    <property type="entry name" value="YP001051499.1-like_dom_sf"/>
</dbReference>
<organism evidence="1 2">
    <name type="scientific">Adhaeribacter arboris</name>
    <dbReference type="NCBI Taxonomy" id="2072846"/>
    <lineage>
        <taxon>Bacteria</taxon>
        <taxon>Pseudomonadati</taxon>
        <taxon>Bacteroidota</taxon>
        <taxon>Cytophagia</taxon>
        <taxon>Cytophagales</taxon>
        <taxon>Hymenobacteraceae</taxon>
        <taxon>Adhaeribacter</taxon>
    </lineage>
</organism>
<gene>
    <name evidence="1" type="ORF">AHMF7605_18005</name>
</gene>
<evidence type="ECO:0000313" key="1">
    <source>
        <dbReference type="EMBL" id="PSR55263.1"/>
    </source>
</evidence>
<dbReference type="EMBL" id="PYFT01000001">
    <property type="protein sequence ID" value="PSR55263.1"/>
    <property type="molecule type" value="Genomic_DNA"/>
</dbReference>